<feature type="domain" description="C2H2-type" evidence="12">
    <location>
        <begin position="227"/>
        <end position="254"/>
    </location>
</feature>
<dbReference type="FunFam" id="3.30.160.60:FF:001270">
    <property type="entry name" value="zinc finger protein 583 isoform X1"/>
    <property type="match status" value="1"/>
</dbReference>
<feature type="domain" description="C2H2-type" evidence="12">
    <location>
        <begin position="199"/>
        <end position="226"/>
    </location>
</feature>
<dbReference type="PANTHER" id="PTHR23226:SF397">
    <property type="entry name" value="C2H2-TYPE DOMAIN-CONTAINING PROTEIN"/>
    <property type="match status" value="1"/>
</dbReference>
<feature type="domain" description="C2H2-type" evidence="12">
    <location>
        <begin position="171"/>
        <end position="198"/>
    </location>
</feature>
<dbReference type="FunFam" id="3.30.160.60:FF:000812">
    <property type="entry name" value="zinc finger protein 23 isoform X2"/>
    <property type="match status" value="1"/>
</dbReference>
<evidence type="ECO:0000313" key="14">
    <source>
        <dbReference type="Proteomes" id="UP000694569"/>
    </source>
</evidence>
<dbReference type="Proteomes" id="UP000694569">
    <property type="component" value="Unplaced"/>
</dbReference>
<dbReference type="SMART" id="SM00355">
    <property type="entry name" value="ZnF_C2H2"/>
    <property type="match status" value="3"/>
</dbReference>
<evidence type="ECO:0000256" key="8">
    <source>
        <dbReference type="ARBA" id="ARBA00023125"/>
    </source>
</evidence>
<comment type="similarity">
    <text evidence="2">Belongs to the krueppel C2H2-type zinc-finger protein family.</text>
</comment>
<name>A0A8C5Q2H9_9ANUR</name>
<keyword evidence="8" id="KW-0238">DNA-binding</keyword>
<dbReference type="GO" id="GO:0000978">
    <property type="term" value="F:RNA polymerase II cis-regulatory region sequence-specific DNA binding"/>
    <property type="evidence" value="ECO:0007669"/>
    <property type="project" value="TreeGrafter"/>
</dbReference>
<keyword evidence="5 11" id="KW-0863">Zinc-finger</keyword>
<dbReference type="PROSITE" id="PS00028">
    <property type="entry name" value="ZINC_FINGER_C2H2_1"/>
    <property type="match status" value="3"/>
</dbReference>
<evidence type="ECO:0000256" key="9">
    <source>
        <dbReference type="ARBA" id="ARBA00023163"/>
    </source>
</evidence>
<evidence type="ECO:0000256" key="10">
    <source>
        <dbReference type="ARBA" id="ARBA00023242"/>
    </source>
</evidence>
<sequence length="268" mass="30563">MMSTCPCKMFPFRRGNKKADLLFLVGTKDSSTILRELKSCFVSLQENRMSLKMSTGINNEESVSYVEENLIKPLSVKQEEIIKHETLECQENQKEQENYERSHGTGQNNYPYSDMLVHSEFTNSVSSGSELPQTHTAHIGTNTFQCPESEKCLRMNASPGKPRVHIGEKPFACSECEKCFRKKYELTIHEGIHTGEKPFTCSECGKCFRSKSDLTPHERIHTGKKPFVCSECQKCFRKKGNLITHERIHTGERPFLCSECGKCFTLTP</sequence>
<dbReference type="GO" id="GO:0000981">
    <property type="term" value="F:DNA-binding transcription factor activity, RNA polymerase II-specific"/>
    <property type="evidence" value="ECO:0007669"/>
    <property type="project" value="TreeGrafter"/>
</dbReference>
<dbReference type="InterPro" id="IPR036236">
    <property type="entry name" value="Znf_C2H2_sf"/>
</dbReference>
<evidence type="ECO:0000256" key="4">
    <source>
        <dbReference type="ARBA" id="ARBA00022737"/>
    </source>
</evidence>
<keyword evidence="10" id="KW-0539">Nucleus</keyword>
<keyword evidence="4" id="KW-0677">Repeat</keyword>
<keyword evidence="9" id="KW-0804">Transcription</keyword>
<evidence type="ECO:0000313" key="13">
    <source>
        <dbReference type="Ensembl" id="ENSLLEP00000031244.1"/>
    </source>
</evidence>
<dbReference type="FunFam" id="3.30.160.60:FF:002061">
    <property type="entry name" value="Uncharacterized protein"/>
    <property type="match status" value="1"/>
</dbReference>
<evidence type="ECO:0000256" key="6">
    <source>
        <dbReference type="ARBA" id="ARBA00022833"/>
    </source>
</evidence>
<dbReference type="InterPro" id="IPR013087">
    <property type="entry name" value="Znf_C2H2_type"/>
</dbReference>
<evidence type="ECO:0000259" key="12">
    <source>
        <dbReference type="PROSITE" id="PS50157"/>
    </source>
</evidence>
<evidence type="ECO:0000256" key="1">
    <source>
        <dbReference type="ARBA" id="ARBA00004123"/>
    </source>
</evidence>
<dbReference type="GO" id="GO:0008270">
    <property type="term" value="F:zinc ion binding"/>
    <property type="evidence" value="ECO:0007669"/>
    <property type="project" value="UniProtKB-KW"/>
</dbReference>
<reference evidence="13" key="2">
    <citation type="submission" date="2025-09" db="UniProtKB">
        <authorList>
            <consortium name="Ensembl"/>
        </authorList>
    </citation>
    <scope>IDENTIFICATION</scope>
</reference>
<evidence type="ECO:0000256" key="11">
    <source>
        <dbReference type="PROSITE-ProRule" id="PRU00042"/>
    </source>
</evidence>
<reference evidence="13" key="1">
    <citation type="submission" date="2025-08" db="UniProtKB">
        <authorList>
            <consortium name="Ensembl"/>
        </authorList>
    </citation>
    <scope>IDENTIFICATION</scope>
</reference>
<dbReference type="Pfam" id="PF00096">
    <property type="entry name" value="zf-C2H2"/>
    <property type="match status" value="3"/>
</dbReference>
<dbReference type="GO" id="GO:0005634">
    <property type="term" value="C:nucleus"/>
    <property type="evidence" value="ECO:0007669"/>
    <property type="project" value="UniProtKB-SubCell"/>
</dbReference>
<keyword evidence="14" id="KW-1185">Reference proteome</keyword>
<dbReference type="PANTHER" id="PTHR23226">
    <property type="entry name" value="ZINC FINGER AND SCAN DOMAIN-CONTAINING"/>
    <property type="match status" value="1"/>
</dbReference>
<keyword evidence="6" id="KW-0862">Zinc</keyword>
<dbReference type="Ensembl" id="ENSLLET00000032451.1">
    <property type="protein sequence ID" value="ENSLLEP00000031244.1"/>
    <property type="gene ID" value="ENSLLEG00000019761.1"/>
</dbReference>
<evidence type="ECO:0000256" key="7">
    <source>
        <dbReference type="ARBA" id="ARBA00023015"/>
    </source>
</evidence>
<dbReference type="Gene3D" id="3.30.160.60">
    <property type="entry name" value="Classic Zinc Finger"/>
    <property type="match status" value="4"/>
</dbReference>
<accession>A0A8C5Q2H9</accession>
<keyword evidence="7" id="KW-0805">Transcription regulation</keyword>
<keyword evidence="3" id="KW-0479">Metal-binding</keyword>
<proteinExistence type="inferred from homology"/>
<evidence type="ECO:0000256" key="2">
    <source>
        <dbReference type="ARBA" id="ARBA00006991"/>
    </source>
</evidence>
<evidence type="ECO:0000256" key="5">
    <source>
        <dbReference type="ARBA" id="ARBA00022771"/>
    </source>
</evidence>
<dbReference type="AlphaFoldDB" id="A0A8C5Q2H9"/>
<comment type="subcellular location">
    <subcellularLocation>
        <location evidence="1">Nucleus</location>
    </subcellularLocation>
</comment>
<dbReference type="PROSITE" id="PS50157">
    <property type="entry name" value="ZINC_FINGER_C2H2_2"/>
    <property type="match status" value="3"/>
</dbReference>
<dbReference type="GeneTree" id="ENSGT01150000286918"/>
<protein>
    <recommendedName>
        <fullName evidence="12">C2H2-type domain-containing protein</fullName>
    </recommendedName>
</protein>
<evidence type="ECO:0000256" key="3">
    <source>
        <dbReference type="ARBA" id="ARBA00022723"/>
    </source>
</evidence>
<dbReference type="SUPFAM" id="SSF57667">
    <property type="entry name" value="beta-beta-alpha zinc fingers"/>
    <property type="match status" value="2"/>
</dbReference>
<organism evidence="13 14">
    <name type="scientific">Leptobrachium leishanense</name>
    <name type="common">Leishan spiny toad</name>
    <dbReference type="NCBI Taxonomy" id="445787"/>
    <lineage>
        <taxon>Eukaryota</taxon>
        <taxon>Metazoa</taxon>
        <taxon>Chordata</taxon>
        <taxon>Craniata</taxon>
        <taxon>Vertebrata</taxon>
        <taxon>Euteleostomi</taxon>
        <taxon>Amphibia</taxon>
        <taxon>Batrachia</taxon>
        <taxon>Anura</taxon>
        <taxon>Pelobatoidea</taxon>
        <taxon>Megophryidae</taxon>
        <taxon>Leptobrachium</taxon>
    </lineage>
</organism>